<dbReference type="EMBL" id="CAJVQB010056871">
    <property type="protein sequence ID" value="CAG8837901.1"/>
    <property type="molecule type" value="Genomic_DNA"/>
</dbReference>
<proteinExistence type="predicted"/>
<gene>
    <name evidence="1" type="ORF">GMARGA_LOCUS33713</name>
</gene>
<dbReference type="PANTHER" id="PTHR46954:SF1">
    <property type="entry name" value="C2H2-TYPE DOMAIN-CONTAINING PROTEIN"/>
    <property type="match status" value="1"/>
</dbReference>
<dbReference type="Proteomes" id="UP000789901">
    <property type="component" value="Unassembled WGS sequence"/>
</dbReference>
<evidence type="ECO:0000313" key="1">
    <source>
        <dbReference type="EMBL" id="CAG8837901.1"/>
    </source>
</evidence>
<feature type="non-terminal residue" evidence="1">
    <location>
        <position position="254"/>
    </location>
</feature>
<organism evidence="1 2">
    <name type="scientific">Gigaspora margarita</name>
    <dbReference type="NCBI Taxonomy" id="4874"/>
    <lineage>
        <taxon>Eukaryota</taxon>
        <taxon>Fungi</taxon>
        <taxon>Fungi incertae sedis</taxon>
        <taxon>Mucoromycota</taxon>
        <taxon>Glomeromycotina</taxon>
        <taxon>Glomeromycetes</taxon>
        <taxon>Diversisporales</taxon>
        <taxon>Gigasporaceae</taxon>
        <taxon>Gigaspora</taxon>
    </lineage>
</organism>
<protein>
    <submittedName>
        <fullName evidence="1">5573_t:CDS:1</fullName>
    </submittedName>
</protein>
<name>A0ABN7WPZ4_GIGMA</name>
<sequence length="254" mass="29710">MIAKKQKQLEEKEGARRLSILVQNLDLLKHIHNCIEYGKADKKRRKIIIKVRTIKHLKDKFEEKYNLYIIQIQSISQNEKSDYPNSHYCLASVKSIQKFATTFHNYSIIISQEDKSKVPLGILAVGQTFKSIETINELVSIFDHDFLLGRKMKLISSIYLLINPNDTNDSFRLGHLTIYIQPEYFVDTTALTHMADLISIMNLEDHDKVICIEEKIKLLWVLLVDGKPDENPKHLKNIIEYCKLFRFLDLDYLT</sequence>
<reference evidence="1 2" key="1">
    <citation type="submission" date="2021-06" db="EMBL/GenBank/DDBJ databases">
        <authorList>
            <person name="Kallberg Y."/>
            <person name="Tangrot J."/>
            <person name="Rosling A."/>
        </authorList>
    </citation>
    <scope>NUCLEOTIDE SEQUENCE [LARGE SCALE GENOMIC DNA]</scope>
    <source>
        <strain evidence="1 2">120-4 pot B 10/14</strain>
    </source>
</reference>
<comment type="caution">
    <text evidence="1">The sequence shown here is derived from an EMBL/GenBank/DDBJ whole genome shotgun (WGS) entry which is preliminary data.</text>
</comment>
<dbReference type="PANTHER" id="PTHR46954">
    <property type="entry name" value="C2H2-TYPE DOMAIN-CONTAINING PROTEIN"/>
    <property type="match status" value="1"/>
</dbReference>
<evidence type="ECO:0000313" key="2">
    <source>
        <dbReference type="Proteomes" id="UP000789901"/>
    </source>
</evidence>
<keyword evidence="2" id="KW-1185">Reference proteome</keyword>
<accession>A0ABN7WPZ4</accession>